<dbReference type="VEuPathDB" id="FungiDB:FPRO_01323"/>
<comment type="caution">
    <text evidence="1">The sequence shown here is derived from an EMBL/GenBank/DDBJ whole genome shotgun (WGS) entry which is preliminary data.</text>
</comment>
<gene>
    <name evidence="1" type="ORF">FPRO_01323</name>
</gene>
<dbReference type="GeneID" id="42046210"/>
<sequence>MGEAGILRESAEETHNHAVFADKHRKVEPRSILGGASSIVCLSLSTHVPVYLFERGPSLTKPYGGYPGMMTVTECRDVID</sequence>
<dbReference type="Proteomes" id="UP000183971">
    <property type="component" value="Unassembled WGS sequence"/>
</dbReference>
<reference evidence="2" key="1">
    <citation type="journal article" date="2016" name="Genome Biol. Evol.">
        <title>Comparative 'omics' of the Fusarium fujikuroi species complex highlights differences in genetic potential and metabolite synthesis.</title>
        <authorList>
            <person name="Niehaus E.-M."/>
            <person name="Muensterkoetter M."/>
            <person name="Proctor R.H."/>
            <person name="Brown D.W."/>
            <person name="Sharon A."/>
            <person name="Idan Y."/>
            <person name="Oren-Young L."/>
            <person name="Sieber C.M."/>
            <person name="Novak O."/>
            <person name="Pencik A."/>
            <person name="Tarkowska D."/>
            <person name="Hromadova K."/>
            <person name="Freeman S."/>
            <person name="Maymon M."/>
            <person name="Elazar M."/>
            <person name="Youssef S.A."/>
            <person name="El-Shabrawy E.S.M."/>
            <person name="Shalaby A.B.A."/>
            <person name="Houterman P."/>
            <person name="Brock N.L."/>
            <person name="Burkhardt I."/>
            <person name="Tsavkelova E.A."/>
            <person name="Dickschat J.S."/>
            <person name="Galuszka P."/>
            <person name="Gueldener U."/>
            <person name="Tudzynski B."/>
        </authorList>
    </citation>
    <scope>NUCLEOTIDE SEQUENCE [LARGE SCALE GENOMIC DNA]</scope>
    <source>
        <strain evidence="2">ET1</strain>
    </source>
</reference>
<organism evidence="1 2">
    <name type="scientific">Fusarium proliferatum (strain ET1)</name>
    <name type="common">Orchid endophyte fungus</name>
    <dbReference type="NCBI Taxonomy" id="1227346"/>
    <lineage>
        <taxon>Eukaryota</taxon>
        <taxon>Fungi</taxon>
        <taxon>Dikarya</taxon>
        <taxon>Ascomycota</taxon>
        <taxon>Pezizomycotina</taxon>
        <taxon>Sordariomycetes</taxon>
        <taxon>Hypocreomycetidae</taxon>
        <taxon>Hypocreales</taxon>
        <taxon>Nectriaceae</taxon>
        <taxon>Fusarium</taxon>
        <taxon>Fusarium fujikuroi species complex</taxon>
    </lineage>
</organism>
<evidence type="ECO:0000313" key="1">
    <source>
        <dbReference type="EMBL" id="CZR34373.1"/>
    </source>
</evidence>
<evidence type="ECO:0000313" key="2">
    <source>
        <dbReference type="Proteomes" id="UP000183971"/>
    </source>
</evidence>
<protein>
    <submittedName>
        <fullName evidence="1">Uncharacterized protein</fullName>
    </submittedName>
</protein>
<name>A0A1L7V4Z4_FUSPR</name>
<dbReference type="AlphaFoldDB" id="A0A1L7V4Z4"/>
<accession>A0A1L7V4Z4</accession>
<keyword evidence="2" id="KW-1185">Reference proteome</keyword>
<proteinExistence type="predicted"/>
<dbReference type="EMBL" id="FJOF01000001">
    <property type="protein sequence ID" value="CZR34373.1"/>
    <property type="molecule type" value="Genomic_DNA"/>
</dbReference>
<dbReference type="RefSeq" id="XP_031075150.1">
    <property type="nucleotide sequence ID" value="XM_031232750.1"/>
</dbReference>